<dbReference type="SUPFAM" id="SSF68906">
    <property type="entry name" value="SAP domain"/>
    <property type="match status" value="1"/>
</dbReference>
<dbReference type="CDD" id="cd01458">
    <property type="entry name" value="vWA_ku"/>
    <property type="match status" value="1"/>
</dbReference>
<dbReference type="SMART" id="SM00513">
    <property type="entry name" value="SAP"/>
    <property type="match status" value="1"/>
</dbReference>
<evidence type="ECO:0000256" key="7">
    <source>
        <dbReference type="ARBA" id="ARBA00022840"/>
    </source>
</evidence>
<reference evidence="16" key="2">
    <citation type="journal article" date="2019" name="Curr. Biol.">
        <title>Chromatin organization in early land plants reveals an ancestral association between H3K27me3, transposons, and constitutive heterochromatin.</title>
        <authorList>
            <person name="Montgomery S.A."/>
            <person name="Tanizawa Y."/>
            <person name="Galik B."/>
            <person name="Wang N."/>
            <person name="Ito T."/>
            <person name="Mochizuki T."/>
            <person name="Akimcheva S."/>
            <person name="Bowman J."/>
            <person name="Cognat V."/>
            <person name="Drouard L."/>
            <person name="Ekker H."/>
            <person name="Houng S."/>
            <person name="Kohchi T."/>
            <person name="Lin S."/>
            <person name="Liu L.D."/>
            <person name="Nakamura Y."/>
            <person name="Valeeva L.R."/>
            <person name="Shakirov E.V."/>
            <person name="Shippen D.E."/>
            <person name="Wei W."/>
            <person name="Yagura M."/>
            <person name="Yamaoka S."/>
            <person name="Yamato K.T."/>
            <person name="Liu C."/>
            <person name="Berger F."/>
        </authorList>
    </citation>
    <scope>NUCLEOTIDE SEQUENCE [LARGE SCALE GENOMIC DNA]</scope>
    <source>
        <strain evidence="16">Tak-1</strain>
    </source>
</reference>
<evidence type="ECO:0000256" key="1">
    <source>
        <dbReference type="ARBA" id="ARBA00004123"/>
    </source>
</evidence>
<dbReference type="InterPro" id="IPR047087">
    <property type="entry name" value="KU70_core_dom"/>
</dbReference>
<dbReference type="InterPro" id="IPR027388">
    <property type="entry name" value="Ku70_bridge/pillars_dom_sf"/>
</dbReference>
<dbReference type="Proteomes" id="UP000077202">
    <property type="component" value="Unassembled WGS sequence"/>
</dbReference>
<keyword evidence="7" id="KW-0067">ATP-binding</keyword>
<dbReference type="AlphaFoldDB" id="A0A176VJU1"/>
<dbReference type="GO" id="GO:0000723">
    <property type="term" value="P:telomere maintenance"/>
    <property type="evidence" value="ECO:0007669"/>
    <property type="project" value="InterPro"/>
</dbReference>
<evidence type="ECO:0000256" key="5">
    <source>
        <dbReference type="ARBA" id="ARBA00022801"/>
    </source>
</evidence>
<evidence type="ECO:0000256" key="2">
    <source>
        <dbReference type="ARBA" id="ARBA00005240"/>
    </source>
</evidence>
<keyword evidence="8" id="KW-0238">DNA-binding</keyword>
<dbReference type="Pfam" id="PF02735">
    <property type="entry name" value="Ku"/>
    <property type="match status" value="1"/>
</dbReference>
<dbReference type="InterPro" id="IPR036465">
    <property type="entry name" value="vWFA_dom_sf"/>
</dbReference>
<dbReference type="GO" id="GO:0042162">
    <property type="term" value="F:telomeric DNA binding"/>
    <property type="evidence" value="ECO:0007669"/>
    <property type="project" value="InterPro"/>
</dbReference>
<evidence type="ECO:0000256" key="8">
    <source>
        <dbReference type="ARBA" id="ARBA00023125"/>
    </source>
</evidence>
<dbReference type="SUPFAM" id="SSF100939">
    <property type="entry name" value="SPOC domain-like"/>
    <property type="match status" value="1"/>
</dbReference>
<dbReference type="InterPro" id="IPR005160">
    <property type="entry name" value="Ku_C"/>
</dbReference>
<evidence type="ECO:0000256" key="6">
    <source>
        <dbReference type="ARBA" id="ARBA00022806"/>
    </source>
</evidence>
<evidence type="ECO:0000256" key="14">
    <source>
        <dbReference type="ARBA" id="ARBA00083456"/>
    </source>
</evidence>
<dbReference type="InterPro" id="IPR005161">
    <property type="entry name" value="Ku_N"/>
</dbReference>
<dbReference type="PANTHER" id="PTHR12604:SF2">
    <property type="entry name" value="X-RAY REPAIR CROSS-COMPLEMENTING PROTEIN 6"/>
    <property type="match status" value="1"/>
</dbReference>
<name>A0A176VJU1_MARPO</name>
<dbReference type="GO" id="GO:0005524">
    <property type="term" value="F:ATP binding"/>
    <property type="evidence" value="ECO:0007669"/>
    <property type="project" value="UniProtKB-KW"/>
</dbReference>
<dbReference type="SMART" id="SM00559">
    <property type="entry name" value="Ku78"/>
    <property type="match status" value="1"/>
</dbReference>
<reference evidence="17 18" key="1">
    <citation type="submission" date="2016-03" db="EMBL/GenBank/DDBJ databases">
        <title>Mechanisms controlling the formation of the plant cell surface in tip-growing cells are functionally conserved among land plants.</title>
        <authorList>
            <person name="Honkanen S."/>
            <person name="Jones V.A."/>
            <person name="Morieri G."/>
            <person name="Champion C."/>
            <person name="Hetherington A.J."/>
            <person name="Kelly S."/>
            <person name="Saint-Marcoux D."/>
            <person name="Proust H."/>
            <person name="Prescott H."/>
            <person name="Dolan L."/>
        </authorList>
    </citation>
    <scope>NUCLEOTIDE SEQUENCE [LARGE SCALE GENOMIC DNA]</scope>
    <source>
        <strain evidence="18">cv. Tak-1 and cv. Tak-2</strain>
        <tissue evidence="17">Whole gametophyte</tissue>
    </source>
</reference>
<dbReference type="SUPFAM" id="SSF53300">
    <property type="entry name" value="vWA-like"/>
    <property type="match status" value="1"/>
</dbReference>
<dbReference type="Gene3D" id="2.40.290.10">
    <property type="match status" value="1"/>
</dbReference>
<dbReference type="PIRSF" id="PIRSF003033">
    <property type="entry name" value="Ku70"/>
    <property type="match status" value="1"/>
</dbReference>
<comment type="subcellular location">
    <subcellularLocation>
        <location evidence="1">Nucleus</location>
    </subcellularLocation>
</comment>
<evidence type="ECO:0000259" key="15">
    <source>
        <dbReference type="PROSITE" id="PS50800"/>
    </source>
</evidence>
<keyword evidence="10" id="KW-0234">DNA repair</keyword>
<dbReference type="GO" id="GO:0003684">
    <property type="term" value="F:damaged DNA binding"/>
    <property type="evidence" value="ECO:0007669"/>
    <property type="project" value="InterPro"/>
</dbReference>
<organism evidence="17 18">
    <name type="scientific">Marchantia polymorpha subsp. ruderalis</name>
    <dbReference type="NCBI Taxonomy" id="1480154"/>
    <lineage>
        <taxon>Eukaryota</taxon>
        <taxon>Viridiplantae</taxon>
        <taxon>Streptophyta</taxon>
        <taxon>Embryophyta</taxon>
        <taxon>Marchantiophyta</taxon>
        <taxon>Marchantiopsida</taxon>
        <taxon>Marchantiidae</taxon>
        <taxon>Marchantiales</taxon>
        <taxon>Marchantiaceae</taxon>
        <taxon>Marchantia</taxon>
    </lineage>
</organism>
<dbReference type="InterPro" id="IPR016194">
    <property type="entry name" value="SPOC-like_C_dom_sf"/>
</dbReference>
<keyword evidence="6" id="KW-0347">Helicase</keyword>
<keyword evidence="5" id="KW-0378">Hydrolase</keyword>
<dbReference type="NCBIfam" id="TIGR00578">
    <property type="entry name" value="ku70"/>
    <property type="match status" value="1"/>
</dbReference>
<evidence type="ECO:0000256" key="3">
    <source>
        <dbReference type="ARBA" id="ARBA00022741"/>
    </source>
</evidence>
<dbReference type="FunFam" id="1.10.1600.10:FF:000003">
    <property type="entry name" value="ATP-dependent DNA helicase 2 subunit KU70"/>
    <property type="match status" value="1"/>
</dbReference>
<dbReference type="Pfam" id="PF03730">
    <property type="entry name" value="Ku_C"/>
    <property type="match status" value="1"/>
</dbReference>
<dbReference type="GO" id="GO:0006310">
    <property type="term" value="P:DNA recombination"/>
    <property type="evidence" value="ECO:0007669"/>
    <property type="project" value="UniProtKB-KW"/>
</dbReference>
<dbReference type="GO" id="GO:0043564">
    <property type="term" value="C:Ku70:Ku80 complex"/>
    <property type="evidence" value="ECO:0007669"/>
    <property type="project" value="InterPro"/>
</dbReference>
<dbReference type="PROSITE" id="PS50800">
    <property type="entry name" value="SAP"/>
    <property type="match status" value="1"/>
</dbReference>
<keyword evidence="11" id="KW-0539">Nucleus</keyword>
<dbReference type="Gene3D" id="3.40.50.410">
    <property type="entry name" value="von Willebrand factor, type A domain"/>
    <property type="match status" value="1"/>
</dbReference>
<reference evidence="19" key="3">
    <citation type="journal article" date="2020" name="Curr. Biol.">
        <title>Chromatin organization in early land plants reveals an ancestral association between H3K27me3, transposons, and constitutive heterochromatin.</title>
        <authorList>
            <person name="Montgomery S.A."/>
            <person name="Tanizawa Y."/>
            <person name="Galik B."/>
            <person name="Wang N."/>
            <person name="Ito T."/>
            <person name="Mochizuki T."/>
            <person name="Akimcheva S."/>
            <person name="Bowman J.L."/>
            <person name="Cognat V."/>
            <person name="Marechal-Drouard L."/>
            <person name="Ekker H."/>
            <person name="Hong S.F."/>
            <person name="Kohchi T."/>
            <person name="Lin S.S."/>
            <person name="Liu L.D."/>
            <person name="Nakamura Y."/>
            <person name="Valeeva L.R."/>
            <person name="Shakirov E.V."/>
            <person name="Shippen D.E."/>
            <person name="Wei W.L."/>
            <person name="Yagura M."/>
            <person name="Yamaoka S."/>
            <person name="Yamato K.T."/>
            <person name="Liu C."/>
            <person name="Berger F."/>
        </authorList>
    </citation>
    <scope>NUCLEOTIDE SEQUENCE [LARGE SCALE GENOMIC DNA]</scope>
    <source>
        <strain evidence="19">Tak-1</strain>
    </source>
</reference>
<dbReference type="FunFam" id="1.10.720.30:FF:000021">
    <property type="entry name" value="ATP-dependent DNA helicase 2 subunit KU70"/>
    <property type="match status" value="1"/>
</dbReference>
<sequence length="630" mass="71180">MDWYTQQQQQSALFLDDEEDADARREELEFTSSKEYIVYMVDAGADMFLPLGKEENAKSFFATVIHGVINDLKTRIISRDTDEVGVCFFNTRGKKNIQESEGVYVFSELGQTSAQLIRELDRIIENFEKDIGSGVVNCMDAKESMLYNALWVAQGMLRTGSSKNIVKRLYIFTNNDDPMENASPLVKADLRRTTIQRAQDAQDLGIGIELYPFNRPGEQFNVNIFYSAMIQVDDNDELGYMTSASNRFSDLADQMRKKMFKKRVVRKMMLTILDGLDIGLRSYAMMRSATAGTTIWLDSKTNSPLKIERSYICSDTGALLTGPSKRYHEYAGKKVLFNAEEISELKKISSVQLQLLGFKPLEYLKDYYNLRPPTFLYPDEEAISGSTCAFIALHRSMLNMKKFALAFHGGTANPLLVALVPQEEETDETGGQLQPPGMQMIYLPYADDIRPAEKYLVDVLNHPQRGEEEQIDKAVALMRKLDLKDFTVYQIQNPALQKHYAILQALALEEDELPEVKDETLPDEEGMKLPSVVSAVKDFKNAAYGESYDEEMADEAALKAKGSAASQKRKASAENASREATQYDWNELADSGKLKDLTVVELKYYLSAHNQPLSGKKEILINRILTHLGK</sequence>
<gene>
    <name evidence="17" type="ORF">AXG93_2584s1200</name>
    <name evidence="16" type="ORF">Mp_1g02720</name>
</gene>
<dbReference type="InterPro" id="IPR003034">
    <property type="entry name" value="SAP_dom"/>
</dbReference>
<dbReference type="PANTHER" id="PTHR12604">
    <property type="entry name" value="KU AUTOANTIGEN DNA HELICASE"/>
    <property type="match status" value="1"/>
</dbReference>
<keyword evidence="4" id="KW-0227">DNA damage</keyword>
<dbReference type="InterPro" id="IPR006164">
    <property type="entry name" value="DNA_bd_Ku70/Ku80"/>
</dbReference>
<dbReference type="GO" id="GO:0016787">
    <property type="term" value="F:hydrolase activity"/>
    <property type="evidence" value="ECO:0007669"/>
    <property type="project" value="UniProtKB-KW"/>
</dbReference>
<evidence type="ECO:0000313" key="18">
    <source>
        <dbReference type="Proteomes" id="UP000077202"/>
    </source>
</evidence>
<evidence type="ECO:0000256" key="10">
    <source>
        <dbReference type="ARBA" id="ARBA00023204"/>
    </source>
</evidence>
<keyword evidence="3" id="KW-0547">Nucleotide-binding</keyword>
<dbReference type="Pfam" id="PF03731">
    <property type="entry name" value="Ku_N"/>
    <property type="match status" value="1"/>
</dbReference>
<accession>A0A176VJU1</accession>
<dbReference type="Proteomes" id="UP001162541">
    <property type="component" value="Chromosome 1"/>
</dbReference>
<proteinExistence type="inferred from homology"/>
<dbReference type="InterPro" id="IPR036361">
    <property type="entry name" value="SAP_dom_sf"/>
</dbReference>
<dbReference type="EMBL" id="LVLJ01003709">
    <property type="protein sequence ID" value="OAE20036.1"/>
    <property type="molecule type" value="Genomic_DNA"/>
</dbReference>
<dbReference type="InterPro" id="IPR006165">
    <property type="entry name" value="Ku70"/>
</dbReference>
<evidence type="ECO:0000313" key="17">
    <source>
        <dbReference type="EMBL" id="OAE20036.1"/>
    </source>
</evidence>
<dbReference type="EMBL" id="AP019866">
    <property type="protein sequence ID" value="BBM97060.1"/>
    <property type="molecule type" value="Genomic_DNA"/>
</dbReference>
<evidence type="ECO:0000256" key="9">
    <source>
        <dbReference type="ARBA" id="ARBA00023172"/>
    </source>
</evidence>
<dbReference type="Gene3D" id="1.10.1600.10">
    <property type="match status" value="1"/>
</dbReference>
<dbReference type="FunFam" id="2.40.290.10:FF:000001">
    <property type="entry name" value="X-ray repair cross complementing 6"/>
    <property type="match status" value="1"/>
</dbReference>
<dbReference type="Gene3D" id="4.10.970.10">
    <property type="entry name" value="Ku70, bridge and pillars"/>
    <property type="match status" value="1"/>
</dbReference>
<dbReference type="GO" id="GO:0003690">
    <property type="term" value="F:double-stranded DNA binding"/>
    <property type="evidence" value="ECO:0007669"/>
    <property type="project" value="TreeGrafter"/>
</dbReference>
<dbReference type="CDD" id="cd00788">
    <property type="entry name" value="KU70"/>
    <property type="match status" value="1"/>
</dbReference>
<dbReference type="GO" id="GO:0003678">
    <property type="term" value="F:DNA helicase activity"/>
    <property type="evidence" value="ECO:0007669"/>
    <property type="project" value="InterPro"/>
</dbReference>
<evidence type="ECO:0000256" key="12">
    <source>
        <dbReference type="ARBA" id="ARBA00069032"/>
    </source>
</evidence>
<keyword evidence="9" id="KW-0233">DNA recombination</keyword>
<keyword evidence="18" id="KW-1185">Reference proteome</keyword>
<dbReference type="Gene3D" id="1.10.720.30">
    <property type="entry name" value="SAP domain"/>
    <property type="match status" value="1"/>
</dbReference>
<evidence type="ECO:0000313" key="16">
    <source>
        <dbReference type="EMBL" id="BBM97060.1"/>
    </source>
</evidence>
<dbReference type="GO" id="GO:0006303">
    <property type="term" value="P:double-strand break repair via nonhomologous end joining"/>
    <property type="evidence" value="ECO:0007669"/>
    <property type="project" value="InterPro"/>
</dbReference>
<comment type="similarity">
    <text evidence="2">Belongs to the ku70 family.</text>
</comment>
<evidence type="ECO:0000256" key="11">
    <source>
        <dbReference type="ARBA" id="ARBA00023242"/>
    </source>
</evidence>
<evidence type="ECO:0000256" key="13">
    <source>
        <dbReference type="ARBA" id="ARBA00079373"/>
    </source>
</evidence>
<evidence type="ECO:0000256" key="4">
    <source>
        <dbReference type="ARBA" id="ARBA00022763"/>
    </source>
</evidence>
<evidence type="ECO:0000313" key="19">
    <source>
        <dbReference type="Proteomes" id="UP001162541"/>
    </source>
</evidence>
<protein>
    <recommendedName>
        <fullName evidence="12">ATP-dependent DNA helicase 2 subunit KU70</fullName>
    </recommendedName>
    <alternativeName>
        <fullName evidence="14">ATP-dependent DNA helicase 2 subunit 1</fullName>
    </alternativeName>
    <alternativeName>
        <fullName evidence="13">ATP-dependent DNA helicase II 70 kDa subunit</fullName>
    </alternativeName>
</protein>
<feature type="domain" description="SAP" evidence="15">
    <location>
        <begin position="594"/>
        <end position="628"/>
    </location>
</feature>